<dbReference type="RefSeq" id="WP_284259343.1">
    <property type="nucleotide sequence ID" value="NZ_BSOS01000090.1"/>
</dbReference>
<dbReference type="InterPro" id="IPR011008">
    <property type="entry name" value="Dimeric_a/b-barrel"/>
</dbReference>
<proteinExistence type="inferred from homology"/>
<gene>
    <name evidence="3" type="ORF">GCM10010909_31800</name>
</gene>
<dbReference type="InterPro" id="IPR005545">
    <property type="entry name" value="YCII"/>
</dbReference>
<evidence type="ECO:0000256" key="1">
    <source>
        <dbReference type="ARBA" id="ARBA00007689"/>
    </source>
</evidence>
<evidence type="ECO:0000313" key="4">
    <source>
        <dbReference type="Proteomes" id="UP001156641"/>
    </source>
</evidence>
<dbReference type="Gene3D" id="3.30.70.1060">
    <property type="entry name" value="Dimeric alpha+beta barrel"/>
    <property type="match status" value="1"/>
</dbReference>
<organism evidence="3 4">
    <name type="scientific">Acidocella aquatica</name>
    <dbReference type="NCBI Taxonomy" id="1922313"/>
    <lineage>
        <taxon>Bacteria</taxon>
        <taxon>Pseudomonadati</taxon>
        <taxon>Pseudomonadota</taxon>
        <taxon>Alphaproteobacteria</taxon>
        <taxon>Acetobacterales</taxon>
        <taxon>Acidocellaceae</taxon>
        <taxon>Acidocella</taxon>
    </lineage>
</organism>
<keyword evidence="4" id="KW-1185">Reference proteome</keyword>
<reference evidence="4" key="1">
    <citation type="journal article" date="2019" name="Int. J. Syst. Evol. Microbiol.">
        <title>The Global Catalogue of Microorganisms (GCM) 10K type strain sequencing project: providing services to taxonomists for standard genome sequencing and annotation.</title>
        <authorList>
            <consortium name="The Broad Institute Genomics Platform"/>
            <consortium name="The Broad Institute Genome Sequencing Center for Infectious Disease"/>
            <person name="Wu L."/>
            <person name="Ma J."/>
        </authorList>
    </citation>
    <scope>NUCLEOTIDE SEQUENCE [LARGE SCALE GENOMIC DNA]</scope>
    <source>
        <strain evidence="4">NBRC 112502</strain>
    </source>
</reference>
<comment type="caution">
    <text evidence="3">The sequence shown here is derived from an EMBL/GenBank/DDBJ whole genome shotgun (WGS) entry which is preliminary data.</text>
</comment>
<evidence type="ECO:0000259" key="2">
    <source>
        <dbReference type="Pfam" id="PF03795"/>
    </source>
</evidence>
<dbReference type="PANTHER" id="PTHR33606">
    <property type="entry name" value="PROTEIN YCII"/>
    <property type="match status" value="1"/>
</dbReference>
<protein>
    <recommendedName>
        <fullName evidence="2">YCII-related domain-containing protein</fullName>
    </recommendedName>
</protein>
<dbReference type="PANTHER" id="PTHR33606:SF3">
    <property type="entry name" value="PROTEIN YCII"/>
    <property type="match status" value="1"/>
</dbReference>
<dbReference type="Proteomes" id="UP001156641">
    <property type="component" value="Unassembled WGS sequence"/>
</dbReference>
<dbReference type="SUPFAM" id="SSF54909">
    <property type="entry name" value="Dimeric alpha+beta barrel"/>
    <property type="match status" value="1"/>
</dbReference>
<comment type="similarity">
    <text evidence="1">Belongs to the YciI family.</text>
</comment>
<dbReference type="EMBL" id="BSOS01000090">
    <property type="protein sequence ID" value="GLR68499.1"/>
    <property type="molecule type" value="Genomic_DNA"/>
</dbReference>
<feature type="domain" description="YCII-related" evidence="2">
    <location>
        <begin position="3"/>
        <end position="91"/>
    </location>
</feature>
<dbReference type="Pfam" id="PF03795">
    <property type="entry name" value="YCII"/>
    <property type="match status" value="1"/>
</dbReference>
<dbReference type="InterPro" id="IPR051807">
    <property type="entry name" value="Sec-metab_biosynth-assoc"/>
</dbReference>
<evidence type="ECO:0000313" key="3">
    <source>
        <dbReference type="EMBL" id="GLR68499.1"/>
    </source>
</evidence>
<name>A0ABQ6A7N7_9PROT</name>
<sequence length="96" mass="10394">MPLFALHALDRPGALALRLEHYAAHRAFVETDADYGITIALSGPLQSDDGETMIGSLFLIEAADRAAVEAFVAADPFTLAGVWGEVIITRFHRRKG</sequence>
<accession>A0ABQ6A7N7</accession>